<sequence length="393" mass="44401">MPTLLLLLSFLVGVTANPKIFYLKDFPARDNHYVYDMVEIGANLYLASNDDWMYLKNITIRTGAHTYTLEKLLVPNDDGSAASIPIPGNFSVVTTNNNTVTSKLSGFFYFTTALQAQDPTFHVFVVQTTRSVSVTGMKSTVVILNTRLKTSCRHPQPWKTSYVTNIKQSPNTNLYFHWDMPYDDWMSETNNTFFQNPIVLKNGTESVRMFFDHVEPLQIGLEYWYFTVDGPVSMDMENKFVIDDDYNATAASTTGVVISYFGIYDHFVKFRSQDSLGVASGTITSAFIDRDSYLDIELRYFFIGGSSNVYDGYNNIGVQSWDYQLAETLYVQLRDEGSFYLQYFNFVGDLWQTSTIGNNVTSTTPVPTTHKNGSSAVFAMEVVVLVLMASLVL</sequence>
<feature type="signal peptide" evidence="1">
    <location>
        <begin position="1"/>
        <end position="16"/>
    </location>
</feature>
<dbReference type="KEGG" id="crq:GCK72_016026"/>
<gene>
    <name evidence="2" type="ORF">GCK72_016026</name>
</gene>
<comment type="caution">
    <text evidence="2">The sequence shown here is derived from an EMBL/GenBank/DDBJ whole genome shotgun (WGS) entry which is preliminary data.</text>
</comment>
<feature type="chain" id="PRO_5025666024" description="CUB-like domain-containing protein" evidence="1">
    <location>
        <begin position="17"/>
        <end position="393"/>
    </location>
</feature>
<keyword evidence="1" id="KW-0732">Signal</keyword>
<dbReference type="CTD" id="78776227"/>
<dbReference type="RefSeq" id="XP_053586043.1">
    <property type="nucleotide sequence ID" value="XM_053731271.1"/>
</dbReference>
<dbReference type="PANTHER" id="PTHR21733:SF7">
    <property type="entry name" value="CUB_2 DOMAIN-CONTAINING PROTEIN-RELATED"/>
    <property type="match status" value="1"/>
</dbReference>
<name>A0A6A5GY17_CAERE</name>
<dbReference type="AlphaFoldDB" id="A0A6A5GY17"/>
<dbReference type="PANTHER" id="PTHR21733">
    <property type="entry name" value="CUB_2 DOMAIN-CONTAINING PROTEIN-RELATED-RELATED"/>
    <property type="match status" value="1"/>
</dbReference>
<proteinExistence type="predicted"/>
<evidence type="ECO:0000313" key="3">
    <source>
        <dbReference type="Proteomes" id="UP000483820"/>
    </source>
</evidence>
<evidence type="ECO:0008006" key="4">
    <source>
        <dbReference type="Google" id="ProtNLM"/>
    </source>
</evidence>
<dbReference type="EMBL" id="WUAV01000004">
    <property type="protein sequence ID" value="KAF1759559.1"/>
    <property type="molecule type" value="Genomic_DNA"/>
</dbReference>
<dbReference type="GeneID" id="78776227"/>
<accession>A0A6A5GY17</accession>
<dbReference type="InterPro" id="IPR005071">
    <property type="entry name" value="Glycoprotein"/>
</dbReference>
<dbReference type="GO" id="GO:0045121">
    <property type="term" value="C:membrane raft"/>
    <property type="evidence" value="ECO:0007669"/>
    <property type="project" value="TreeGrafter"/>
</dbReference>
<dbReference type="Proteomes" id="UP000483820">
    <property type="component" value="Chromosome IV"/>
</dbReference>
<dbReference type="GO" id="GO:0045087">
    <property type="term" value="P:innate immune response"/>
    <property type="evidence" value="ECO:0007669"/>
    <property type="project" value="TreeGrafter"/>
</dbReference>
<organism evidence="2 3">
    <name type="scientific">Caenorhabditis remanei</name>
    <name type="common">Caenorhabditis vulgaris</name>
    <dbReference type="NCBI Taxonomy" id="31234"/>
    <lineage>
        <taxon>Eukaryota</taxon>
        <taxon>Metazoa</taxon>
        <taxon>Ecdysozoa</taxon>
        <taxon>Nematoda</taxon>
        <taxon>Chromadorea</taxon>
        <taxon>Rhabditida</taxon>
        <taxon>Rhabditina</taxon>
        <taxon>Rhabditomorpha</taxon>
        <taxon>Rhabditoidea</taxon>
        <taxon>Rhabditidae</taxon>
        <taxon>Peloderinae</taxon>
        <taxon>Caenorhabditis</taxon>
    </lineage>
</organism>
<reference evidence="2 3" key="1">
    <citation type="submission" date="2019-12" db="EMBL/GenBank/DDBJ databases">
        <title>Chromosome-level assembly of the Caenorhabditis remanei genome.</title>
        <authorList>
            <person name="Teterina A.A."/>
            <person name="Willis J.H."/>
            <person name="Phillips P.C."/>
        </authorList>
    </citation>
    <scope>NUCLEOTIDE SEQUENCE [LARGE SCALE GENOMIC DNA]</scope>
    <source>
        <strain evidence="2 3">PX506</strain>
        <tissue evidence="2">Whole organism</tissue>
    </source>
</reference>
<evidence type="ECO:0000313" key="2">
    <source>
        <dbReference type="EMBL" id="KAF1759559.1"/>
    </source>
</evidence>
<protein>
    <recommendedName>
        <fullName evidence="4">CUB-like domain-containing protein</fullName>
    </recommendedName>
</protein>
<dbReference type="Pfam" id="PF03409">
    <property type="entry name" value="Glycoprotein"/>
    <property type="match status" value="1"/>
</dbReference>
<evidence type="ECO:0000256" key="1">
    <source>
        <dbReference type="SAM" id="SignalP"/>
    </source>
</evidence>